<evidence type="ECO:0000313" key="9">
    <source>
        <dbReference type="EMBL" id="PPV12099.1"/>
    </source>
</evidence>
<protein>
    <recommendedName>
        <fullName evidence="8">Major facilitator superfamily (MFS) profile domain-containing protein</fullName>
    </recommendedName>
</protein>
<dbReference type="PROSITE" id="PS00216">
    <property type="entry name" value="SUGAR_TRANSPORT_1"/>
    <property type="match status" value="1"/>
</dbReference>
<keyword evidence="3" id="KW-1003">Cell membrane</keyword>
<reference evidence="9 10" key="1">
    <citation type="submission" date="2016-01" db="EMBL/GenBank/DDBJ databases">
        <title>Characterization of the Clostridium difficile lineages that are prevalent in Hong Kong and China.</title>
        <authorList>
            <person name="Kwok J.S.-L."/>
            <person name="Lam W.-Y."/>
            <person name="Ip M."/>
            <person name="Chan T.-F."/>
            <person name="Hawkey P.M."/>
            <person name="Tsui S.K.-W."/>
        </authorList>
    </citation>
    <scope>NUCLEOTIDE SEQUENCE [LARGE SCALE GENOMIC DNA]</scope>
    <source>
        <strain evidence="9 10">300064</strain>
    </source>
</reference>
<keyword evidence="6 7" id="KW-0472">Membrane</keyword>
<dbReference type="InterPro" id="IPR005829">
    <property type="entry name" value="Sugar_transporter_CS"/>
</dbReference>
<dbReference type="PANTHER" id="PTHR42718">
    <property type="entry name" value="MAJOR FACILITATOR SUPERFAMILY MULTIDRUG TRANSPORTER MFSC"/>
    <property type="match status" value="1"/>
</dbReference>
<gene>
    <name evidence="9" type="ORF">AWN73_06075</name>
</gene>
<sequence length="398" mass="43145">MQNAYILAFGGFILLGGRLSDVFGRKRILNMALILFGIASAIAGASTSAFIMISARLVQGIGAAILAPTSLALLMDTFKGEELVKAVAWYSSISGLGSSIGLILGGFLASFTSWRDGFYINVPLTLFMLFLSIKTLQYKKAEQSKFDILGTILSIAGIFSFVYAINGAANFSIWLLISVILLIGFVIVESKTSVPIMPLQLFQSKTRTCAYIARTLYMCAMLGFWFFISECLQNTFHFSPILTGVAFFPMTISMFIAAIIVPHLVNSLGNRKVLLIGVIFLFFGFILMLPINELSTYFSDIVLPLILLGFGQGFSMSPLTNLGIYNTKEEFSGAASGLVNVAHQVGGSVGLSIMVAFIKNSSAISRFHTAMIIGLIFVIVMALVSFTFPNKLQLETAN</sequence>
<evidence type="ECO:0000256" key="6">
    <source>
        <dbReference type="ARBA" id="ARBA00023136"/>
    </source>
</evidence>
<evidence type="ECO:0000256" key="3">
    <source>
        <dbReference type="ARBA" id="ARBA00022475"/>
    </source>
</evidence>
<dbReference type="PRINTS" id="PR01036">
    <property type="entry name" value="TCRTETB"/>
</dbReference>
<name>A0A2S7F5S7_CLOBU</name>
<dbReference type="Pfam" id="PF07690">
    <property type="entry name" value="MFS_1"/>
    <property type="match status" value="1"/>
</dbReference>
<dbReference type="PROSITE" id="PS50850">
    <property type="entry name" value="MFS"/>
    <property type="match status" value="1"/>
</dbReference>
<dbReference type="InterPro" id="IPR036259">
    <property type="entry name" value="MFS_trans_sf"/>
</dbReference>
<dbReference type="Proteomes" id="UP000238081">
    <property type="component" value="Unassembled WGS sequence"/>
</dbReference>
<proteinExistence type="predicted"/>
<keyword evidence="2" id="KW-0813">Transport</keyword>
<dbReference type="InterPro" id="IPR011701">
    <property type="entry name" value="MFS"/>
</dbReference>
<feature type="transmembrane region" description="Helical" evidence="7">
    <location>
        <begin position="273"/>
        <end position="291"/>
    </location>
</feature>
<comment type="subcellular location">
    <subcellularLocation>
        <location evidence="1">Cell membrane</location>
        <topology evidence="1">Multi-pass membrane protein</topology>
    </subcellularLocation>
</comment>
<feature type="transmembrane region" description="Helical" evidence="7">
    <location>
        <begin position="171"/>
        <end position="188"/>
    </location>
</feature>
<evidence type="ECO:0000313" key="10">
    <source>
        <dbReference type="Proteomes" id="UP000238081"/>
    </source>
</evidence>
<dbReference type="Gene3D" id="1.20.1250.20">
    <property type="entry name" value="MFS general substrate transporter like domains"/>
    <property type="match status" value="1"/>
</dbReference>
<feature type="transmembrane region" description="Helical" evidence="7">
    <location>
        <begin position="31"/>
        <end position="51"/>
    </location>
</feature>
<feature type="transmembrane region" description="Helical" evidence="7">
    <location>
        <begin position="117"/>
        <end position="136"/>
    </location>
</feature>
<feature type="domain" description="Major facilitator superfamily (MFS) profile" evidence="8">
    <location>
        <begin position="1"/>
        <end position="392"/>
    </location>
</feature>
<evidence type="ECO:0000256" key="7">
    <source>
        <dbReference type="SAM" id="Phobius"/>
    </source>
</evidence>
<feature type="transmembrane region" description="Helical" evidence="7">
    <location>
        <begin position="303"/>
        <end position="325"/>
    </location>
</feature>
<evidence type="ECO:0000259" key="8">
    <source>
        <dbReference type="PROSITE" id="PS50850"/>
    </source>
</evidence>
<feature type="transmembrane region" description="Helical" evidence="7">
    <location>
        <begin position="87"/>
        <end position="111"/>
    </location>
</feature>
<feature type="transmembrane region" description="Helical" evidence="7">
    <location>
        <begin position="57"/>
        <end position="75"/>
    </location>
</feature>
<dbReference type="CDD" id="cd17321">
    <property type="entry name" value="MFS_MMR_MDR_like"/>
    <property type="match status" value="1"/>
</dbReference>
<dbReference type="Gene3D" id="1.20.1720.10">
    <property type="entry name" value="Multidrug resistance protein D"/>
    <property type="match status" value="1"/>
</dbReference>
<dbReference type="EMBL" id="LRDH01000162">
    <property type="protein sequence ID" value="PPV12099.1"/>
    <property type="molecule type" value="Genomic_DNA"/>
</dbReference>
<comment type="caution">
    <text evidence="9">The sequence shown here is derived from an EMBL/GenBank/DDBJ whole genome shotgun (WGS) entry which is preliminary data.</text>
</comment>
<dbReference type="PANTHER" id="PTHR42718:SF46">
    <property type="entry name" value="BLR6921 PROTEIN"/>
    <property type="match status" value="1"/>
</dbReference>
<dbReference type="AlphaFoldDB" id="A0A2S7F5S7"/>
<feature type="transmembrane region" description="Helical" evidence="7">
    <location>
        <begin position="148"/>
        <end position="165"/>
    </location>
</feature>
<feature type="transmembrane region" description="Helical" evidence="7">
    <location>
        <begin position="209"/>
        <end position="228"/>
    </location>
</feature>
<dbReference type="InterPro" id="IPR020846">
    <property type="entry name" value="MFS_dom"/>
</dbReference>
<evidence type="ECO:0000256" key="4">
    <source>
        <dbReference type="ARBA" id="ARBA00022692"/>
    </source>
</evidence>
<evidence type="ECO:0000256" key="1">
    <source>
        <dbReference type="ARBA" id="ARBA00004651"/>
    </source>
</evidence>
<accession>A0A2S7F5S7</accession>
<feature type="transmembrane region" description="Helical" evidence="7">
    <location>
        <begin position="370"/>
        <end position="388"/>
    </location>
</feature>
<keyword evidence="5 7" id="KW-1133">Transmembrane helix</keyword>
<evidence type="ECO:0000256" key="5">
    <source>
        <dbReference type="ARBA" id="ARBA00022989"/>
    </source>
</evidence>
<keyword evidence="4 7" id="KW-0812">Transmembrane</keyword>
<dbReference type="GO" id="GO:0022857">
    <property type="term" value="F:transmembrane transporter activity"/>
    <property type="evidence" value="ECO:0007669"/>
    <property type="project" value="InterPro"/>
</dbReference>
<dbReference type="SUPFAM" id="SSF103473">
    <property type="entry name" value="MFS general substrate transporter"/>
    <property type="match status" value="1"/>
</dbReference>
<dbReference type="GO" id="GO:0005886">
    <property type="term" value="C:plasma membrane"/>
    <property type="evidence" value="ECO:0007669"/>
    <property type="project" value="UniProtKB-SubCell"/>
</dbReference>
<feature type="transmembrane region" description="Helical" evidence="7">
    <location>
        <begin position="6"/>
        <end position="24"/>
    </location>
</feature>
<evidence type="ECO:0000256" key="2">
    <source>
        <dbReference type="ARBA" id="ARBA00022448"/>
    </source>
</evidence>
<organism evidence="9 10">
    <name type="scientific">Clostridium butyricum</name>
    <dbReference type="NCBI Taxonomy" id="1492"/>
    <lineage>
        <taxon>Bacteria</taxon>
        <taxon>Bacillati</taxon>
        <taxon>Bacillota</taxon>
        <taxon>Clostridia</taxon>
        <taxon>Eubacteriales</taxon>
        <taxon>Clostridiaceae</taxon>
        <taxon>Clostridium</taxon>
    </lineage>
</organism>
<dbReference type="RefSeq" id="WP_181039417.1">
    <property type="nucleotide sequence ID" value="NZ_LRDH01000162.1"/>
</dbReference>
<feature type="transmembrane region" description="Helical" evidence="7">
    <location>
        <begin position="240"/>
        <end position="261"/>
    </location>
</feature>
<feature type="transmembrane region" description="Helical" evidence="7">
    <location>
        <begin position="337"/>
        <end position="358"/>
    </location>
</feature>